<evidence type="ECO:0000313" key="3">
    <source>
        <dbReference type="Proteomes" id="UP000053244"/>
    </source>
</evidence>
<keyword evidence="1" id="KW-1133">Transmembrane helix</keyword>
<dbReference type="AlphaFoldDB" id="A0A101JB45"/>
<gene>
    <name evidence="2" type="ORF">ADL15_45970</name>
</gene>
<name>A0A101JB45_9ACTN</name>
<feature type="transmembrane region" description="Helical" evidence="1">
    <location>
        <begin position="52"/>
        <end position="74"/>
    </location>
</feature>
<organism evidence="2 3">
    <name type="scientific">Actinoplanes awajinensis subsp. mycoplanecinus</name>
    <dbReference type="NCBI Taxonomy" id="135947"/>
    <lineage>
        <taxon>Bacteria</taxon>
        <taxon>Bacillati</taxon>
        <taxon>Actinomycetota</taxon>
        <taxon>Actinomycetes</taxon>
        <taxon>Micromonosporales</taxon>
        <taxon>Micromonosporaceae</taxon>
        <taxon>Actinoplanes</taxon>
    </lineage>
</organism>
<keyword evidence="1" id="KW-0472">Membrane</keyword>
<reference evidence="2 3" key="1">
    <citation type="submission" date="2015-10" db="EMBL/GenBank/DDBJ databases">
        <authorList>
            <person name="Gilbert D.G."/>
        </authorList>
    </citation>
    <scope>NUCLEOTIDE SEQUENCE [LARGE SCALE GENOMIC DNA]</scope>
    <source>
        <strain evidence="2 3">NRRL B-16712</strain>
    </source>
</reference>
<evidence type="ECO:0000256" key="1">
    <source>
        <dbReference type="SAM" id="Phobius"/>
    </source>
</evidence>
<sequence length="84" mass="8881">MGRVAGRVHAGPVIGRVPPLERARTDVAPLDGMPPPVFADPSGVRRRRLRRLSYAVAVLLVVLAVGFWLSQLLGGAPGSGGLFR</sequence>
<accession>A0A101JB45</accession>
<protein>
    <submittedName>
        <fullName evidence="2">Uncharacterized protein</fullName>
    </submittedName>
</protein>
<keyword evidence="1" id="KW-0812">Transmembrane</keyword>
<keyword evidence="3" id="KW-1185">Reference proteome</keyword>
<dbReference type="Proteomes" id="UP000053244">
    <property type="component" value="Unassembled WGS sequence"/>
</dbReference>
<evidence type="ECO:0000313" key="2">
    <source>
        <dbReference type="EMBL" id="KUL23522.1"/>
    </source>
</evidence>
<proteinExistence type="predicted"/>
<comment type="caution">
    <text evidence="2">The sequence shown here is derived from an EMBL/GenBank/DDBJ whole genome shotgun (WGS) entry which is preliminary data.</text>
</comment>
<dbReference type="EMBL" id="LLZH01000331">
    <property type="protein sequence ID" value="KUL23522.1"/>
    <property type="molecule type" value="Genomic_DNA"/>
</dbReference>